<evidence type="ECO:0000313" key="11">
    <source>
        <dbReference type="EMBL" id="CAE6478459.1"/>
    </source>
</evidence>
<dbReference type="InterPro" id="IPR031157">
    <property type="entry name" value="G_TR_CS"/>
</dbReference>
<dbReference type="PANTHER" id="PTHR43636:SF2">
    <property type="entry name" value="ELONGATION FACTOR G, MITOCHONDRIAL"/>
    <property type="match status" value="1"/>
</dbReference>
<dbReference type="InterPro" id="IPR041095">
    <property type="entry name" value="EFG_II"/>
</dbReference>
<keyword evidence="7 9" id="KW-0342">GTP-binding</keyword>
<dbReference type="CDD" id="cd04091">
    <property type="entry name" value="mtEFG1_II_like"/>
    <property type="match status" value="1"/>
</dbReference>
<dbReference type="PANTHER" id="PTHR43636">
    <property type="entry name" value="ELONGATION FACTOR G, MITOCHONDRIAL"/>
    <property type="match status" value="1"/>
</dbReference>
<dbReference type="GO" id="GO:0005525">
    <property type="term" value="F:GTP binding"/>
    <property type="evidence" value="ECO:0007669"/>
    <property type="project" value="UniProtKB-UniRule"/>
</dbReference>
<dbReference type="PROSITE" id="PS00301">
    <property type="entry name" value="G_TR_1"/>
    <property type="match status" value="1"/>
</dbReference>
<keyword evidence="3 9" id="KW-0547">Nucleotide-binding</keyword>
<dbReference type="GO" id="GO:0070125">
    <property type="term" value="P:mitochondrial translational elongation"/>
    <property type="evidence" value="ECO:0007669"/>
    <property type="project" value="UniProtKB-UniRule"/>
</dbReference>
<dbReference type="Pfam" id="PF00009">
    <property type="entry name" value="GTP_EFTU"/>
    <property type="match status" value="1"/>
</dbReference>
<dbReference type="NCBIfam" id="TIGR00484">
    <property type="entry name" value="EF-G"/>
    <property type="match status" value="1"/>
</dbReference>
<comment type="caution">
    <text evidence="11">The sequence shown here is derived from an EMBL/GenBank/DDBJ whole genome shotgun (WGS) entry which is preliminary data.</text>
</comment>
<dbReference type="UniPathway" id="UPA00345"/>
<evidence type="ECO:0000256" key="1">
    <source>
        <dbReference type="ARBA" id="ARBA00004173"/>
    </source>
</evidence>
<dbReference type="Pfam" id="PF03764">
    <property type="entry name" value="EFG_IV"/>
    <property type="match status" value="1"/>
</dbReference>
<evidence type="ECO:0000256" key="7">
    <source>
        <dbReference type="ARBA" id="ARBA00023134"/>
    </source>
</evidence>
<dbReference type="InterPro" id="IPR004161">
    <property type="entry name" value="EFTu-like_2"/>
</dbReference>
<dbReference type="SUPFAM" id="SSF54980">
    <property type="entry name" value="EF-G C-terminal domain-like"/>
    <property type="match status" value="2"/>
</dbReference>
<comment type="function">
    <text evidence="9">Mitochondrial GTPase that catalyzes the GTP-dependent ribosomal translocation step during translation elongation. During this step, the ribosome changes from the pre-translocational (PRE) to the post-translocational (POST) state as the newly formed A-site-bound peptidyl-tRNA and P-site-bound deacylated tRNA move to the P and E sites, respectively. Catalyzes the coordinated movement of the two tRNA molecules, the mRNA and conformational changes in the ribosome.</text>
</comment>
<dbReference type="FunFam" id="3.40.50.300:FF:000029">
    <property type="entry name" value="Elongation factor G"/>
    <property type="match status" value="1"/>
</dbReference>
<dbReference type="SUPFAM" id="SSF50447">
    <property type="entry name" value="Translation proteins"/>
    <property type="match status" value="1"/>
</dbReference>
<keyword evidence="4 9" id="KW-0251">Elongation factor</keyword>
<dbReference type="SUPFAM" id="SSF52540">
    <property type="entry name" value="P-loop containing nucleoside triphosphate hydrolases"/>
    <property type="match status" value="1"/>
</dbReference>
<dbReference type="GO" id="GO:0005739">
    <property type="term" value="C:mitochondrion"/>
    <property type="evidence" value="ECO:0007669"/>
    <property type="project" value="UniProtKB-SubCell"/>
</dbReference>
<dbReference type="NCBIfam" id="NF009381">
    <property type="entry name" value="PRK12740.1-5"/>
    <property type="match status" value="1"/>
</dbReference>
<name>A0A8H3C990_9AGAM</name>
<dbReference type="CDD" id="cd16262">
    <property type="entry name" value="EFG_III"/>
    <property type="match status" value="1"/>
</dbReference>
<dbReference type="SUPFAM" id="SSF54211">
    <property type="entry name" value="Ribosomal protein S5 domain 2-like"/>
    <property type="match status" value="1"/>
</dbReference>
<dbReference type="InterPro" id="IPR035649">
    <property type="entry name" value="EFG_V"/>
</dbReference>
<comment type="similarity">
    <text evidence="9">Belongs to the GTP-binding elongation factor family. EF-G/EF-2 subfamily.</text>
</comment>
<dbReference type="FunFam" id="3.30.70.240:FF:000001">
    <property type="entry name" value="Elongation factor G"/>
    <property type="match status" value="1"/>
</dbReference>
<feature type="binding site" evidence="9">
    <location>
        <begin position="663"/>
        <end position="666"/>
    </location>
    <ligand>
        <name>GTP</name>
        <dbReference type="ChEBI" id="CHEBI:37565"/>
    </ligand>
</feature>
<dbReference type="InterPro" id="IPR000640">
    <property type="entry name" value="EFG_V-like"/>
</dbReference>
<dbReference type="InterPro" id="IPR047872">
    <property type="entry name" value="EFG_IV"/>
</dbReference>
<dbReference type="FunFam" id="3.30.70.870:FF:000001">
    <property type="entry name" value="Elongation factor G"/>
    <property type="match status" value="1"/>
</dbReference>
<dbReference type="InterPro" id="IPR020568">
    <property type="entry name" value="Ribosomal_Su5_D2-typ_SF"/>
</dbReference>
<comment type="pathway">
    <text evidence="9">Protein biosynthesis; polypeptide chain elongation.</text>
</comment>
<proteinExistence type="inferred from homology"/>
<dbReference type="Gene3D" id="3.40.50.300">
    <property type="entry name" value="P-loop containing nucleotide triphosphate hydrolases"/>
    <property type="match status" value="1"/>
</dbReference>
<accession>A0A8H3C990</accession>
<dbReference type="Gene3D" id="3.30.70.870">
    <property type="entry name" value="Elongation Factor G (Translational Gtpase), domain 3"/>
    <property type="match status" value="1"/>
</dbReference>
<dbReference type="InterPro" id="IPR005225">
    <property type="entry name" value="Small_GTP-bd"/>
</dbReference>
<feature type="binding site" evidence="9">
    <location>
        <begin position="609"/>
        <end position="613"/>
    </location>
    <ligand>
        <name>GTP</name>
        <dbReference type="ChEBI" id="CHEBI:37565"/>
    </ligand>
</feature>
<evidence type="ECO:0000259" key="10">
    <source>
        <dbReference type="PROSITE" id="PS51722"/>
    </source>
</evidence>
<dbReference type="AlphaFoldDB" id="A0A8H3C990"/>
<dbReference type="FunFam" id="2.40.30.10:FF:000022">
    <property type="entry name" value="Elongation factor G, mitochondrial"/>
    <property type="match status" value="1"/>
</dbReference>
<dbReference type="InterPro" id="IPR000795">
    <property type="entry name" value="T_Tr_GTP-bd_dom"/>
</dbReference>
<dbReference type="HAMAP" id="MF_00054_B">
    <property type="entry name" value="EF_G_EF_2_B"/>
    <property type="match status" value="1"/>
</dbReference>
<evidence type="ECO:0000256" key="3">
    <source>
        <dbReference type="ARBA" id="ARBA00022741"/>
    </source>
</evidence>
<dbReference type="InterPro" id="IPR009022">
    <property type="entry name" value="EFG_III"/>
</dbReference>
<sequence length="1251" mass="140465">MSEQAHPLWGRRIDTYSIEIDSEQLQQRLHLSVESELEGLQAMQKISQARHGTGAHALVDEDSNEYISLSSLVSVLPLSQDPETIRHFVYPAMIGGCIRLMKTVVDESSGAVSPFTYEYGYICFHLLAVTINMCLLADLSKLDAILKECKPYSKSGVHRQISEHIYTRMGLSGSGDNDDCSARLYQQVSFISQHEISTLLDLLWNDRKMFFWANCSSGLLGYSLLMFIFLQSYCNESNFERASHREDFQGKLYELALRYFVATNHVERGAMKSIINNMTVDVDVNVWIATCKHVDASDSRLILSTYINQLTLDDRLLIESQAPYEMLRLVVLSAHACSEDLFPEVVRLAMEHGWAMLEIETSGLDSALFVQGIYRYLSLFISPLHNDPYRLKRSSQLRIIETLYRSDVLDLAARAILLLDPSEKKHPSEPSGNRTVLFGVCHLFDTLAKTVPGEELKRRFRDYIPYWWKFNIHLRNLRYNILDDPSEDYKDHYTMCLRAWLRISQVLGLQVHAYPPEDLARLSNQRNIGVSAHIDSGKTTLTERILYYTGRIKDIHEVRGKDNVGAKMDSMELEREKGITIQSAATYCDWKATEPVSGETKDYNVNIIDTPGHVDFTIEVERALRVLDGAVLVLCAVSGVQSQTITVDRQMRRYNVPRISFINKMDRAGANPNRVVQQIRNKLRMPAALVQVPIGTESDFSGVVDLIRWKAIYNTGVKGINVEVSDEIPASILPLAEKKRSELIETLADVDDVIADKFIAEEPITTADLVPAIRRATIDLKFTPVFLGSAIKNTGVQPMLDGVCAYLPNPAEAPVKAVDVEASKKVRNDHAVAVQKGEIPPEEKPHDVTVDLVPASSAPFVGLAFKLEEGKYGQLTYMRVYQGSMKRGSVIFNTRTGKKVKVPRLVRMHSDDMEDIENIGPGEICAIFGVECSSGDTFTDGNTSYSMTSMFVPDPVISLSIKPVGTETPNFSRALNRFQKEDPTFRVHIDHESQETIISGMGELHLDIYVERMKREYNVATITGKPQVAFRETITARSEFSYTHKKQTGGAGQFGRVIGYIEPMTLDPETGKDVGFENLVSGGNIPSGYIPAVEKGFEEALQKGLLSGYQVTGCKFVLEDGSYHQVDSSELAFRLAAIGAFKEAYHRAQPVIMEPIMTVEVVAPIEFQGAVIGGINQRRGTIVDTEVRDDEFTAICEVSLNDMFGYASNLRGITQGKGEFSMEYKMHQPVLPNVQKEMIDEYRKKQLEKHK</sequence>
<keyword evidence="6 9" id="KW-0496">Mitochondrion</keyword>
<dbReference type="Pfam" id="PF00679">
    <property type="entry name" value="EFG_C"/>
    <property type="match status" value="1"/>
</dbReference>
<comment type="subcellular location">
    <subcellularLocation>
        <location evidence="1 9">Mitochondrion</location>
    </subcellularLocation>
</comment>
<dbReference type="Gene3D" id="2.40.30.10">
    <property type="entry name" value="Translation factors"/>
    <property type="match status" value="1"/>
</dbReference>
<dbReference type="GO" id="GO:0003924">
    <property type="term" value="F:GTPase activity"/>
    <property type="evidence" value="ECO:0007669"/>
    <property type="project" value="UniProtKB-UniRule"/>
</dbReference>
<evidence type="ECO:0000256" key="9">
    <source>
        <dbReference type="HAMAP-Rule" id="MF_03061"/>
    </source>
</evidence>
<dbReference type="InterPro" id="IPR009000">
    <property type="entry name" value="Transl_B-barrel_sf"/>
</dbReference>
<comment type="similarity">
    <text evidence="2">Belongs to the TRAFAC class translation factor GTPase superfamily. Classic translation factor GTPase family. EF-G/EF-2 subfamily.</text>
</comment>
<feature type="binding site" evidence="9">
    <location>
        <begin position="532"/>
        <end position="539"/>
    </location>
    <ligand>
        <name>GTP</name>
        <dbReference type="ChEBI" id="CHEBI:37565"/>
    </ligand>
</feature>
<dbReference type="Gene3D" id="3.30.230.10">
    <property type="match status" value="1"/>
</dbReference>
<dbReference type="CDD" id="cd04097">
    <property type="entry name" value="mtEFG1_C"/>
    <property type="match status" value="1"/>
</dbReference>
<dbReference type="InterPro" id="IPR027417">
    <property type="entry name" value="P-loop_NTPase"/>
</dbReference>
<dbReference type="FunFam" id="3.30.230.10:FF:000003">
    <property type="entry name" value="Elongation factor G"/>
    <property type="match status" value="1"/>
</dbReference>
<dbReference type="SMART" id="SM00889">
    <property type="entry name" value="EFG_IV"/>
    <property type="match status" value="1"/>
</dbReference>
<dbReference type="NCBIfam" id="TIGR00231">
    <property type="entry name" value="small_GTP"/>
    <property type="match status" value="1"/>
</dbReference>
<evidence type="ECO:0000256" key="5">
    <source>
        <dbReference type="ARBA" id="ARBA00022917"/>
    </source>
</evidence>
<evidence type="ECO:0000256" key="4">
    <source>
        <dbReference type="ARBA" id="ARBA00022768"/>
    </source>
</evidence>
<reference evidence="11" key="1">
    <citation type="submission" date="2021-01" db="EMBL/GenBank/DDBJ databases">
        <authorList>
            <person name="Kaushik A."/>
        </authorList>
    </citation>
    <scope>NUCLEOTIDE SEQUENCE</scope>
    <source>
        <strain evidence="11">AG4-R118</strain>
    </source>
</reference>
<dbReference type="CDD" id="cd01434">
    <property type="entry name" value="EFG_mtEFG1_IV"/>
    <property type="match status" value="1"/>
</dbReference>
<dbReference type="PRINTS" id="PR00315">
    <property type="entry name" value="ELONGATNFCT"/>
</dbReference>
<feature type="domain" description="Tr-type G" evidence="10">
    <location>
        <begin position="523"/>
        <end position="811"/>
    </location>
</feature>
<keyword evidence="5 9" id="KW-0648">Protein biosynthesis</keyword>
<evidence type="ECO:0000256" key="8">
    <source>
        <dbReference type="ARBA" id="ARBA00024731"/>
    </source>
</evidence>
<evidence type="ECO:0000256" key="2">
    <source>
        <dbReference type="ARBA" id="ARBA00005870"/>
    </source>
</evidence>
<protein>
    <recommendedName>
        <fullName evidence="9">Elongation factor G, mitochondrial</fullName>
        <shortName evidence="9">EF-Gmt</shortName>
    </recommendedName>
    <alternativeName>
        <fullName evidence="9">Elongation factor G 1, mitochondrial</fullName>
        <shortName evidence="9">mEF-G 1</shortName>
    </alternativeName>
    <alternativeName>
        <fullName evidence="9">Elongation factor G1</fullName>
    </alternativeName>
</protein>
<dbReference type="EMBL" id="CAJMWX010001273">
    <property type="protein sequence ID" value="CAE6478459.1"/>
    <property type="molecule type" value="Genomic_DNA"/>
</dbReference>
<dbReference type="GO" id="GO:0003746">
    <property type="term" value="F:translation elongation factor activity"/>
    <property type="evidence" value="ECO:0007669"/>
    <property type="project" value="UniProtKB-UniRule"/>
</dbReference>
<organism evidence="11 12">
    <name type="scientific">Rhizoctonia solani</name>
    <dbReference type="NCBI Taxonomy" id="456999"/>
    <lineage>
        <taxon>Eukaryota</taxon>
        <taxon>Fungi</taxon>
        <taxon>Dikarya</taxon>
        <taxon>Basidiomycota</taxon>
        <taxon>Agaricomycotina</taxon>
        <taxon>Agaricomycetes</taxon>
        <taxon>Cantharellales</taxon>
        <taxon>Ceratobasidiaceae</taxon>
        <taxon>Rhizoctonia</taxon>
    </lineage>
</organism>
<dbReference type="InterPro" id="IPR035647">
    <property type="entry name" value="EFG_III/V"/>
</dbReference>
<dbReference type="PROSITE" id="PS51722">
    <property type="entry name" value="G_TR_2"/>
    <property type="match status" value="1"/>
</dbReference>
<dbReference type="Pfam" id="PF14492">
    <property type="entry name" value="EFG_III"/>
    <property type="match status" value="1"/>
</dbReference>
<dbReference type="InterPro" id="IPR004540">
    <property type="entry name" value="Transl_elong_EFG/EF2"/>
</dbReference>
<dbReference type="InterPro" id="IPR014721">
    <property type="entry name" value="Ribsml_uS5_D2-typ_fold_subgr"/>
</dbReference>
<gene>
    <name evidence="9" type="primary">MEF1</name>
    <name evidence="11" type="ORF">RDB_LOCUS120218</name>
</gene>
<dbReference type="Pfam" id="PF03144">
    <property type="entry name" value="GTP_EFTU_D2"/>
    <property type="match status" value="1"/>
</dbReference>
<evidence type="ECO:0000313" key="12">
    <source>
        <dbReference type="Proteomes" id="UP000663888"/>
    </source>
</evidence>
<evidence type="ECO:0000256" key="6">
    <source>
        <dbReference type="ARBA" id="ARBA00023128"/>
    </source>
</evidence>
<dbReference type="SMART" id="SM00838">
    <property type="entry name" value="EFG_C"/>
    <property type="match status" value="1"/>
</dbReference>
<comment type="function">
    <text evidence="8">Catalyzes the GTP-dependent ribosomal translocation step during translation elongation. During this step, the ribosome changes from the pre-translocational (PRE) to the post-translocational (POST) state as the newly formed A-site-bound peptidyl-tRNA and P-site-bound deacylated tRNA move to the P and E sites, respectively. Catalyzes the coordinated movement of the two tRNA molecules, the mRNA and conformational changes in the ribosome.</text>
</comment>
<dbReference type="CDD" id="cd01886">
    <property type="entry name" value="EF-G"/>
    <property type="match status" value="1"/>
</dbReference>
<dbReference type="Gene3D" id="3.30.70.240">
    <property type="match status" value="1"/>
</dbReference>
<dbReference type="Proteomes" id="UP000663888">
    <property type="component" value="Unassembled WGS sequence"/>
</dbReference>
<dbReference type="InterPro" id="IPR005517">
    <property type="entry name" value="Transl_elong_EFG/EF2_IV"/>
</dbReference>